<dbReference type="AlphaFoldDB" id="A0A166S6P1"/>
<feature type="region of interest" description="Disordered" evidence="1">
    <location>
        <begin position="26"/>
        <end position="103"/>
    </location>
</feature>
<evidence type="ECO:0000256" key="1">
    <source>
        <dbReference type="SAM" id="MobiDB-lite"/>
    </source>
</evidence>
<name>A0A166S6P1_9AGAM</name>
<reference evidence="2" key="1">
    <citation type="journal article" date="2016" name="Mol. Biol. Evol.">
        <title>Comparative Genomics of Early-Diverging Mushroom-Forming Fungi Provides Insights into the Origins of Lignocellulose Decay Capabilities.</title>
        <authorList>
            <person name="Nagy L.G."/>
            <person name="Riley R."/>
            <person name="Tritt A."/>
            <person name="Adam C."/>
            <person name="Daum C."/>
            <person name="Floudas D."/>
            <person name="Sun H."/>
            <person name="Yadav J.S."/>
            <person name="Pangilinan J."/>
            <person name="Larsson K.H."/>
            <person name="Matsuura K."/>
            <person name="Barry K."/>
            <person name="Labutti K."/>
            <person name="Kuo R."/>
            <person name="Ohm R.A."/>
            <person name="Bhattacharya S.S."/>
            <person name="Shirouzu T."/>
            <person name="Yoshinaga Y."/>
            <person name="Martin F.M."/>
            <person name="Grigoriev I.V."/>
            <person name="Hibbett D.S."/>
        </authorList>
    </citation>
    <scope>NUCLEOTIDE SEQUENCE [LARGE SCALE GENOMIC DNA]</scope>
    <source>
        <strain evidence="2">CBS 109695</strain>
    </source>
</reference>
<accession>A0A166S6P1</accession>
<protein>
    <submittedName>
        <fullName evidence="2">Uncharacterized protein</fullName>
    </submittedName>
</protein>
<evidence type="ECO:0000313" key="2">
    <source>
        <dbReference type="EMBL" id="KZP29077.1"/>
    </source>
</evidence>
<dbReference type="EMBL" id="KV417500">
    <property type="protein sequence ID" value="KZP29077.1"/>
    <property type="molecule type" value="Genomic_DNA"/>
</dbReference>
<proteinExistence type="predicted"/>
<sequence length="135" mass="14775">MNRSPGDLPASPRRTLNVSIQCAAAAPALSPRRPCAPAVSPPRRARTSNRATPAPFAPPSQRVSPSRIECQPLARGTAPALSARRPSRLPAAPSLQPNPQTLPAFSWSWEPSRYWPARVQDGRWPQTQRAARERM</sequence>
<feature type="compositionally biased region" description="Low complexity" evidence="1">
    <location>
        <begin position="26"/>
        <end position="38"/>
    </location>
</feature>
<gene>
    <name evidence="2" type="ORF">FIBSPDRAFT_947083</name>
</gene>
<organism evidence="2">
    <name type="scientific">Athelia psychrophila</name>
    <dbReference type="NCBI Taxonomy" id="1759441"/>
    <lineage>
        <taxon>Eukaryota</taxon>
        <taxon>Fungi</taxon>
        <taxon>Dikarya</taxon>
        <taxon>Basidiomycota</taxon>
        <taxon>Agaricomycotina</taxon>
        <taxon>Agaricomycetes</taxon>
        <taxon>Agaricomycetidae</taxon>
        <taxon>Atheliales</taxon>
        <taxon>Atheliaceae</taxon>
        <taxon>Athelia</taxon>
    </lineage>
</organism>